<dbReference type="Gramene" id="EOY13414">
    <property type="protein sequence ID" value="EOY13414"/>
    <property type="gene ID" value="TCM_031982"/>
</dbReference>
<dbReference type="eggNOG" id="KOG1339">
    <property type="taxonomic scope" value="Eukaryota"/>
</dbReference>
<accession>A0A061FG10</accession>
<dbReference type="HOGENOM" id="CLU_401945_0_0_1"/>
<protein>
    <submittedName>
        <fullName evidence="9">Eukaryotic aspartyl protease family protein, putative</fullName>
    </submittedName>
</protein>
<evidence type="ECO:0000256" key="6">
    <source>
        <dbReference type="ARBA" id="ARBA00023157"/>
    </source>
</evidence>
<name>A0A061FG10_THECC</name>
<dbReference type="Gene3D" id="2.40.70.10">
    <property type="entry name" value="Acid Proteases"/>
    <property type="match status" value="4"/>
</dbReference>
<dbReference type="InterPro" id="IPR001461">
    <property type="entry name" value="Aspartic_peptidase_A1"/>
</dbReference>
<dbReference type="OMA" id="FQGTHYY"/>
<reference evidence="9 10" key="1">
    <citation type="journal article" date="2013" name="Genome Biol.">
        <title>The genome sequence of the most widely cultivated cacao type and its use to identify candidate genes regulating pod color.</title>
        <authorList>
            <person name="Motamayor J.C."/>
            <person name="Mockaitis K."/>
            <person name="Schmutz J."/>
            <person name="Haiminen N."/>
            <person name="Iii D.L."/>
            <person name="Cornejo O."/>
            <person name="Findley S.D."/>
            <person name="Zheng P."/>
            <person name="Utro F."/>
            <person name="Royaert S."/>
            <person name="Saski C."/>
            <person name="Jenkins J."/>
            <person name="Podicheti R."/>
            <person name="Zhao M."/>
            <person name="Scheffler B.E."/>
            <person name="Stack J.C."/>
            <person name="Feltus F.A."/>
            <person name="Mustiga G.M."/>
            <person name="Amores F."/>
            <person name="Phillips W."/>
            <person name="Marelli J.P."/>
            <person name="May G.D."/>
            <person name="Shapiro H."/>
            <person name="Ma J."/>
            <person name="Bustamante C.D."/>
            <person name="Schnell R.J."/>
            <person name="Main D."/>
            <person name="Gilbert D."/>
            <person name="Parida L."/>
            <person name="Kuhn D.N."/>
        </authorList>
    </citation>
    <scope>NUCLEOTIDE SEQUENCE [LARGE SCALE GENOMIC DNA]</scope>
    <source>
        <strain evidence="10">cv. Matina 1-6</strain>
    </source>
</reference>
<comment type="similarity">
    <text evidence="1">Belongs to the peptidase A1 family.</text>
</comment>
<dbReference type="AlphaFoldDB" id="A0A061FG10"/>
<keyword evidence="3" id="KW-0732">Signal</keyword>
<evidence type="ECO:0000256" key="4">
    <source>
        <dbReference type="ARBA" id="ARBA00022750"/>
    </source>
</evidence>
<dbReference type="InParanoid" id="A0A061FG10"/>
<dbReference type="FunFam" id="2.40.70.10:FF:000013">
    <property type="entry name" value="Aspartyl protease AED1"/>
    <property type="match status" value="2"/>
</dbReference>
<keyword evidence="10" id="KW-1185">Reference proteome</keyword>
<feature type="domain" description="Peptidase A1" evidence="8">
    <location>
        <begin position="342"/>
        <end position="680"/>
    </location>
</feature>
<evidence type="ECO:0000256" key="7">
    <source>
        <dbReference type="PIRSR" id="PIRSR601461-1"/>
    </source>
</evidence>
<evidence type="ECO:0000256" key="1">
    <source>
        <dbReference type="ARBA" id="ARBA00007447"/>
    </source>
</evidence>
<dbReference type="PANTHER" id="PTHR13683">
    <property type="entry name" value="ASPARTYL PROTEASES"/>
    <property type="match status" value="1"/>
</dbReference>
<dbReference type="InterPro" id="IPR033121">
    <property type="entry name" value="PEPTIDASE_A1"/>
</dbReference>
<keyword evidence="5" id="KW-0378">Hydrolase</keyword>
<proteinExistence type="inferred from homology"/>
<evidence type="ECO:0000256" key="5">
    <source>
        <dbReference type="ARBA" id="ARBA00022801"/>
    </source>
</evidence>
<dbReference type="InterPro" id="IPR032799">
    <property type="entry name" value="TAXi_C"/>
</dbReference>
<dbReference type="SUPFAM" id="SSF50630">
    <property type="entry name" value="Acid proteases"/>
    <property type="match status" value="2"/>
</dbReference>
<sequence length="685" mass="74369">MRRGCSSSSTCVYGVTYSNTTFSVGFMAKETLTITRSDVFQLFIFGCGQRNNFPNGGSAAGVLGLGRGWFSLVSQTANKYHKVFSYCLPPSDRSTGYLRFGDKNLPSSVQFTPMSNSFQGTHYYGLDIVDIGVGGERLSIDRSVFTTSGAVIDSASLITRLPPAAYSRVRRAFEVRMTKYPRAPAFESLGTCFDFSGNTSVVMPTISLYFEGGLEMPIDARGILYVNKISQACLAFAKNSDDSDVMILGNFQQKGYEVVYDDANGRVGFAPVINVKSSLAIVNKHGPCSQLNQDKPNAPSHSEILRQDQARADSIHSMLSLSSTEKTSLQDKPGISIGTGKYQVTMGFGSPKTELSLVFDTASQLTWTQCQPCSGYCYDQKEPIFDPSKSSSYTNIQCSSGTCKQISSEGMREGCSSSSSCVYGVTYSNTTFSVGFMAKETLTITSSDVFQEFLFGCGQRNRFPNGGSAAGVLGLGRGWFSLVSQTANKYHKVFSYCLPPSDRSTGYLRFGDKNLPSSVQFTPMSSSFQGTHYYGLDIVDIGVGGERLSIDRSVFTTSGTVIDSASLITRLPPAAYSRVRRAFEVRMTKYPRAPAFESLGTCFDFSGNTSVVMPTISLYFDGGLEMPIDARGILYVNKISQACLAFAKNGDDSDVMILGNFQQKGYEVVYDDANGRVGFAPGRCG</sequence>
<gene>
    <name evidence="9" type="ORF">TCM_031982</name>
</gene>
<dbReference type="EMBL" id="CM001885">
    <property type="protein sequence ID" value="EOY13414.1"/>
    <property type="molecule type" value="Genomic_DNA"/>
</dbReference>
<feature type="active site" evidence="7">
    <location>
        <position position="360"/>
    </location>
</feature>
<dbReference type="InterPro" id="IPR032861">
    <property type="entry name" value="TAXi_N"/>
</dbReference>
<keyword evidence="6" id="KW-1015">Disulfide bond</keyword>
<dbReference type="InterPro" id="IPR021109">
    <property type="entry name" value="Peptidase_aspartic_dom_sf"/>
</dbReference>
<organism evidence="9 10">
    <name type="scientific">Theobroma cacao</name>
    <name type="common">Cacao</name>
    <name type="synonym">Cocoa</name>
    <dbReference type="NCBI Taxonomy" id="3641"/>
    <lineage>
        <taxon>Eukaryota</taxon>
        <taxon>Viridiplantae</taxon>
        <taxon>Streptophyta</taxon>
        <taxon>Embryophyta</taxon>
        <taxon>Tracheophyta</taxon>
        <taxon>Spermatophyta</taxon>
        <taxon>Magnoliopsida</taxon>
        <taxon>eudicotyledons</taxon>
        <taxon>Gunneridae</taxon>
        <taxon>Pentapetalae</taxon>
        <taxon>rosids</taxon>
        <taxon>malvids</taxon>
        <taxon>Malvales</taxon>
        <taxon>Malvaceae</taxon>
        <taxon>Byttnerioideae</taxon>
        <taxon>Theobroma</taxon>
    </lineage>
</organism>
<feature type="domain" description="Peptidase A1" evidence="8">
    <location>
        <begin position="1"/>
        <end position="270"/>
    </location>
</feature>
<dbReference type="Proteomes" id="UP000026915">
    <property type="component" value="Chromosome 7"/>
</dbReference>
<evidence type="ECO:0000256" key="2">
    <source>
        <dbReference type="ARBA" id="ARBA00022670"/>
    </source>
</evidence>
<evidence type="ECO:0000259" key="8">
    <source>
        <dbReference type="PROSITE" id="PS51767"/>
    </source>
</evidence>
<dbReference type="PANTHER" id="PTHR13683:SF908">
    <property type="entry name" value="ASPARTYL PROTEASE FAMILY PROTEIN, PUTATIVE-RELATED"/>
    <property type="match status" value="1"/>
</dbReference>
<keyword evidence="2 9" id="KW-0645">Protease</keyword>
<dbReference type="PROSITE" id="PS51767">
    <property type="entry name" value="PEPTIDASE_A1"/>
    <property type="match status" value="2"/>
</dbReference>
<dbReference type="GO" id="GO:0006508">
    <property type="term" value="P:proteolysis"/>
    <property type="evidence" value="ECO:0007669"/>
    <property type="project" value="UniProtKB-KW"/>
</dbReference>
<dbReference type="FunFam" id="2.40.70.10:FF:000021">
    <property type="entry name" value="Aspartyl protease AED1"/>
    <property type="match status" value="1"/>
</dbReference>
<keyword evidence="4" id="KW-0064">Aspartyl protease</keyword>
<dbReference type="GO" id="GO:0004190">
    <property type="term" value="F:aspartic-type endopeptidase activity"/>
    <property type="evidence" value="ECO:0007669"/>
    <property type="project" value="UniProtKB-KW"/>
</dbReference>
<feature type="active site" evidence="7">
    <location>
        <position position="563"/>
    </location>
</feature>
<evidence type="ECO:0000256" key="3">
    <source>
        <dbReference type="ARBA" id="ARBA00022729"/>
    </source>
</evidence>
<evidence type="ECO:0000313" key="10">
    <source>
        <dbReference type="Proteomes" id="UP000026915"/>
    </source>
</evidence>
<evidence type="ECO:0000313" key="9">
    <source>
        <dbReference type="EMBL" id="EOY13414.1"/>
    </source>
</evidence>
<dbReference type="Pfam" id="PF14543">
    <property type="entry name" value="TAXi_N"/>
    <property type="match status" value="2"/>
</dbReference>
<dbReference type="Pfam" id="PF14541">
    <property type="entry name" value="TAXi_C"/>
    <property type="match status" value="2"/>
</dbReference>